<keyword evidence="3" id="KW-1185">Reference proteome</keyword>
<comment type="caution">
    <text evidence="2">The sequence shown here is derived from an EMBL/GenBank/DDBJ whole genome shotgun (WGS) entry which is preliminary data.</text>
</comment>
<accession>A0AA88TFG7</accession>
<organism evidence="2 3">
    <name type="scientific">Cirrhinus molitorella</name>
    <name type="common">mud carp</name>
    <dbReference type="NCBI Taxonomy" id="172907"/>
    <lineage>
        <taxon>Eukaryota</taxon>
        <taxon>Metazoa</taxon>
        <taxon>Chordata</taxon>
        <taxon>Craniata</taxon>
        <taxon>Vertebrata</taxon>
        <taxon>Euteleostomi</taxon>
        <taxon>Actinopterygii</taxon>
        <taxon>Neopterygii</taxon>
        <taxon>Teleostei</taxon>
        <taxon>Ostariophysi</taxon>
        <taxon>Cypriniformes</taxon>
        <taxon>Cyprinidae</taxon>
        <taxon>Labeoninae</taxon>
        <taxon>Labeonini</taxon>
        <taxon>Cirrhinus</taxon>
    </lineage>
</organism>
<proteinExistence type="predicted"/>
<name>A0AA88TFG7_9TELE</name>
<reference evidence="2" key="1">
    <citation type="submission" date="2023-08" db="EMBL/GenBank/DDBJ databases">
        <title>Chromosome-level Genome Assembly of mud carp (Cirrhinus molitorella).</title>
        <authorList>
            <person name="Liu H."/>
        </authorList>
    </citation>
    <scope>NUCLEOTIDE SEQUENCE</scope>
    <source>
        <strain evidence="2">Prfri</strain>
        <tissue evidence="2">Muscle</tissue>
    </source>
</reference>
<evidence type="ECO:0000313" key="3">
    <source>
        <dbReference type="Proteomes" id="UP001187343"/>
    </source>
</evidence>
<protein>
    <submittedName>
        <fullName evidence="2">Uncharacterized protein</fullName>
    </submittedName>
</protein>
<sequence>MISFKVVPIVASSMGLNPEDRAQDMTHNFPTCGASIVMGACHSGNSPGGGRCHSDAVKMTSAGGQCGETDIFSSLPPMNGATKEKEKRAEQEDAAV</sequence>
<dbReference type="EMBL" id="JAUYZG010000020">
    <property type="protein sequence ID" value="KAK2876440.1"/>
    <property type="molecule type" value="Genomic_DNA"/>
</dbReference>
<feature type="region of interest" description="Disordered" evidence="1">
    <location>
        <begin position="68"/>
        <end position="96"/>
    </location>
</feature>
<evidence type="ECO:0000256" key="1">
    <source>
        <dbReference type="SAM" id="MobiDB-lite"/>
    </source>
</evidence>
<gene>
    <name evidence="2" type="ORF">Q8A67_020536</name>
</gene>
<dbReference type="Proteomes" id="UP001187343">
    <property type="component" value="Unassembled WGS sequence"/>
</dbReference>
<feature type="compositionally biased region" description="Basic and acidic residues" evidence="1">
    <location>
        <begin position="82"/>
        <end position="96"/>
    </location>
</feature>
<dbReference type="AlphaFoldDB" id="A0AA88TFG7"/>
<evidence type="ECO:0000313" key="2">
    <source>
        <dbReference type="EMBL" id="KAK2876440.1"/>
    </source>
</evidence>